<evidence type="ECO:0008006" key="3">
    <source>
        <dbReference type="Google" id="ProtNLM"/>
    </source>
</evidence>
<name>U3P5V7_LEIXC</name>
<keyword evidence="2" id="KW-1185">Reference proteome</keyword>
<dbReference type="HOGENOM" id="CLU_868167_0_0_11"/>
<dbReference type="Proteomes" id="UP000016743">
    <property type="component" value="Chromosome"/>
</dbReference>
<reference evidence="1 2" key="1">
    <citation type="journal article" date="2013" name="Genome Announc.">
        <title>Complete Genome Sequence of Leifsonia xyli subsp. cynodontis Strain DSM46306, a Gram-Positive Bacterial Pathogen of Grasses.</title>
        <authorList>
            <person name="Monteiro-Vitorello C.B."/>
            <person name="Zerillo M.M."/>
            <person name="Van Sluys M.A."/>
            <person name="Camargo L.E."/>
            <person name="Kitajima J.P."/>
        </authorList>
    </citation>
    <scope>NUCLEOTIDE SEQUENCE [LARGE SCALE GENOMIC DNA]</scope>
    <source>
        <strain evidence="1 2">DSM 46306</strain>
    </source>
</reference>
<dbReference type="AlphaFoldDB" id="U3P5V7"/>
<dbReference type="EMBL" id="CP006734">
    <property type="protein sequence ID" value="AGW40297.1"/>
    <property type="molecule type" value="Genomic_DNA"/>
</dbReference>
<dbReference type="REBASE" id="71678">
    <property type="entry name" value="Lxy46306ORF110P"/>
</dbReference>
<dbReference type="eggNOG" id="ENOG5033UBQ">
    <property type="taxonomic scope" value="Bacteria"/>
</dbReference>
<protein>
    <recommendedName>
        <fullName evidence="3">Restriction endonuclease</fullName>
    </recommendedName>
</protein>
<evidence type="ECO:0000313" key="2">
    <source>
        <dbReference type="Proteomes" id="UP000016743"/>
    </source>
</evidence>
<evidence type="ECO:0000313" key="1">
    <source>
        <dbReference type="EMBL" id="AGW40297.1"/>
    </source>
</evidence>
<dbReference type="STRING" id="1389489.O159_00130"/>
<accession>U3P5V7</accession>
<sequence>MIFIAASELGLGDVVDIPRAGVPNLYDPEFTADFALDGEDPRVLFERVIRANPEAETFIACAAAIHKARLKYQRVLSSQPLDSMDQVAPRGLLQYGQMTPHSLATMLVWRKWLYDLDNRAAQETGYLFEPVIAGAIGGVPYSAAKSPVRRESGKGGRQVDSLKERRAYEIKLRMTIAASGQGRWGEELLFPTEARMSGYVPVLVVLDPTPNPKLDELVRAFTSNGGEAYLGDEAWNHLKTEAGPEMAVFLERYIREPLDDIYRALDGGPLPALSLTDRGNDIDIAVGRSVITIRRDKAEISSESLDAIPDEGGDFLPGVD</sequence>
<proteinExistence type="predicted"/>
<gene>
    <name evidence="1" type="ORF">O159_00130</name>
</gene>
<dbReference type="KEGG" id="lxy:O159_00130"/>
<organism evidence="1 2">
    <name type="scientific">Leifsonia xyli subsp. cynodontis DSM 46306</name>
    <dbReference type="NCBI Taxonomy" id="1389489"/>
    <lineage>
        <taxon>Bacteria</taxon>
        <taxon>Bacillati</taxon>
        <taxon>Actinomycetota</taxon>
        <taxon>Actinomycetes</taxon>
        <taxon>Micrococcales</taxon>
        <taxon>Microbacteriaceae</taxon>
        <taxon>Leifsonia</taxon>
    </lineage>
</organism>